<dbReference type="InterPro" id="IPR027417">
    <property type="entry name" value="P-loop_NTPase"/>
</dbReference>
<dbReference type="InParanoid" id="D2VW08"/>
<dbReference type="CDD" id="cd00882">
    <property type="entry name" value="Ras_like_GTPase"/>
    <property type="match status" value="1"/>
</dbReference>
<accession>D2VW08</accession>
<dbReference type="EMBL" id="GG738903">
    <property type="protein sequence ID" value="EFC38997.1"/>
    <property type="molecule type" value="Genomic_DNA"/>
</dbReference>
<dbReference type="VEuPathDB" id="AmoebaDB:NAEGRDRAFT_73207"/>
<evidence type="ECO:0000313" key="2">
    <source>
        <dbReference type="Proteomes" id="UP000006671"/>
    </source>
</evidence>
<gene>
    <name evidence="1" type="ORF">NAEGRDRAFT_73207</name>
</gene>
<name>D2VW08_NAEGR</name>
<dbReference type="SUPFAM" id="SSF52540">
    <property type="entry name" value="P-loop containing nucleoside triphosphate hydrolases"/>
    <property type="match status" value="2"/>
</dbReference>
<dbReference type="GeneID" id="8850851"/>
<organism evidence="2">
    <name type="scientific">Naegleria gruberi</name>
    <name type="common">Amoeba</name>
    <dbReference type="NCBI Taxonomy" id="5762"/>
    <lineage>
        <taxon>Eukaryota</taxon>
        <taxon>Discoba</taxon>
        <taxon>Heterolobosea</taxon>
        <taxon>Tetramitia</taxon>
        <taxon>Eutetramitia</taxon>
        <taxon>Vahlkampfiidae</taxon>
        <taxon>Naegleria</taxon>
    </lineage>
</organism>
<sequence length="135" mass="15015">MKYNPNKKSTNILVLGPQHSGKSSTINTLCKYFNRRIQVASCDVGRKADVGTVHYEKVHLGSSNGHEYHIFDTAGKPFEKGMDGNDVNQIQKLIHGLPTGVNLSLSEWMNSEIVKENVVGFVFLVVSAEVLTKRR</sequence>
<dbReference type="KEGG" id="ngr:NAEGRDRAFT_73207"/>
<protein>
    <submittedName>
        <fullName evidence="1">Predicted protein</fullName>
    </submittedName>
</protein>
<dbReference type="RefSeq" id="XP_002671741.1">
    <property type="nucleotide sequence ID" value="XM_002671695.1"/>
</dbReference>
<dbReference type="Proteomes" id="UP000006671">
    <property type="component" value="Unassembled WGS sequence"/>
</dbReference>
<reference evidence="1 2" key="1">
    <citation type="journal article" date="2010" name="Cell">
        <title>The genome of Naegleria gruberi illuminates early eukaryotic versatility.</title>
        <authorList>
            <person name="Fritz-Laylin L.K."/>
            <person name="Prochnik S.E."/>
            <person name="Ginger M.L."/>
            <person name="Dacks J.B."/>
            <person name="Carpenter M.L."/>
            <person name="Field M.C."/>
            <person name="Kuo A."/>
            <person name="Paredez A."/>
            <person name="Chapman J."/>
            <person name="Pham J."/>
            <person name="Shu S."/>
            <person name="Neupane R."/>
            <person name="Cipriano M."/>
            <person name="Mancuso J."/>
            <person name="Tu H."/>
            <person name="Salamov A."/>
            <person name="Lindquist E."/>
            <person name="Shapiro H."/>
            <person name="Lucas S."/>
            <person name="Grigoriev I.V."/>
            <person name="Cande W.Z."/>
            <person name="Fulton C."/>
            <person name="Rokhsar D.S."/>
            <person name="Dawson S.C."/>
        </authorList>
    </citation>
    <scope>NUCLEOTIDE SEQUENCE [LARGE SCALE GENOMIC DNA]</scope>
    <source>
        <strain evidence="1 2">NEG-M</strain>
    </source>
</reference>
<proteinExistence type="predicted"/>
<dbReference type="AlphaFoldDB" id="D2VW08"/>
<keyword evidence="2" id="KW-1185">Reference proteome</keyword>
<dbReference type="Gene3D" id="3.40.50.300">
    <property type="entry name" value="P-loop containing nucleotide triphosphate hydrolases"/>
    <property type="match status" value="1"/>
</dbReference>
<evidence type="ECO:0000313" key="1">
    <source>
        <dbReference type="EMBL" id="EFC38997.1"/>
    </source>
</evidence>